<evidence type="ECO:0000256" key="1">
    <source>
        <dbReference type="ARBA" id="ARBA00008769"/>
    </source>
</evidence>
<accession>A0A0M6ZGU3</accession>
<comment type="similarity">
    <text evidence="1 2">Belongs to the OprB family.</text>
</comment>
<reference evidence="4" key="1">
    <citation type="submission" date="2015-07" db="EMBL/GenBank/DDBJ databases">
        <authorList>
            <person name="Rodrigo-Torres Lidia"/>
            <person name="Arahal R.David."/>
        </authorList>
    </citation>
    <scope>NUCLEOTIDE SEQUENCE [LARGE SCALE GENOMIC DNA]</scope>
    <source>
        <strain evidence="4">CECT 5096</strain>
    </source>
</reference>
<feature type="signal peptide" evidence="2">
    <location>
        <begin position="1"/>
        <end position="24"/>
    </location>
</feature>
<organism evidence="3 4">
    <name type="scientific">Roseibium album</name>
    <dbReference type="NCBI Taxonomy" id="311410"/>
    <lineage>
        <taxon>Bacteria</taxon>
        <taxon>Pseudomonadati</taxon>
        <taxon>Pseudomonadota</taxon>
        <taxon>Alphaproteobacteria</taxon>
        <taxon>Hyphomicrobiales</taxon>
        <taxon>Stappiaceae</taxon>
        <taxon>Roseibium</taxon>
    </lineage>
</organism>
<dbReference type="Proteomes" id="UP000049983">
    <property type="component" value="Unassembled WGS sequence"/>
</dbReference>
<keyword evidence="4" id="KW-1185">Reference proteome</keyword>
<dbReference type="STRING" id="311410.LA5095_04987"/>
<dbReference type="InterPro" id="IPR038673">
    <property type="entry name" value="OprB_sf"/>
</dbReference>
<keyword evidence="2" id="KW-0732">Signal</keyword>
<dbReference type="InterPro" id="IPR007049">
    <property type="entry name" value="Carb-sel_porin_OprB"/>
</dbReference>
<dbReference type="GO" id="GO:0015288">
    <property type="term" value="F:porin activity"/>
    <property type="evidence" value="ECO:0007669"/>
    <property type="project" value="InterPro"/>
</dbReference>
<sequence length="424" mass="46046">MTRLRQYRLLAIAGLLMVSQGASAQDAGDDDGFRSADDIPNIIESANTPKESRLNPPVSQSFIERWSAFKKSIDDAAGIKFSIAYTQVLQAASSNNQWKTGSGAQAEFDFTWELFGRNGAGPKGLIGGKFETRFNLLNATAPQSVATAAGSIWSGAIGYGEQDPSLSQLWYEQHLIRDRLLLRIGKIAPFTVFDYYKYKSPRVAFLGQPQNFNPTIPFPPSALGFGAAARLTNGGYVVGGVFDANGSPIRPGFDTLFEDGELFSIAEVGWAPDFVFGLEPGKDFRPGNDDYHLTVWHSDAREKIGRPEGWGFTASAQNGFGNIVPYARYGYSNGGATTLKQFASIGAGFENVFGYDADVIGIGLSWGDPWNSALDNQYAMEAFYRMQLTPQFALTPDVQVIVDPATDPSSELLGVFSVRGRVAL</sequence>
<dbReference type="OrthoDB" id="236886at2"/>
<evidence type="ECO:0000313" key="3">
    <source>
        <dbReference type="EMBL" id="CTQ78314.1"/>
    </source>
</evidence>
<evidence type="ECO:0000313" key="4">
    <source>
        <dbReference type="Proteomes" id="UP000049983"/>
    </source>
</evidence>
<name>A0A0M6ZGU3_9HYPH</name>
<feature type="chain" id="PRO_5007228630" evidence="2">
    <location>
        <begin position="25"/>
        <end position="424"/>
    </location>
</feature>
<dbReference type="GO" id="GO:0016020">
    <property type="term" value="C:membrane"/>
    <property type="evidence" value="ECO:0007669"/>
    <property type="project" value="InterPro"/>
</dbReference>
<dbReference type="InterPro" id="IPR052932">
    <property type="entry name" value="OprB_Porin"/>
</dbReference>
<evidence type="ECO:0000256" key="2">
    <source>
        <dbReference type="RuleBase" id="RU363072"/>
    </source>
</evidence>
<dbReference type="RefSeq" id="WP_055119985.1">
    <property type="nucleotide sequence ID" value="NZ_CXWA01000009.1"/>
</dbReference>
<dbReference type="AlphaFoldDB" id="A0A0M6ZGU3"/>
<protein>
    <submittedName>
        <fullName evidence="3">Outer membrane protein AaxA</fullName>
    </submittedName>
</protein>
<dbReference type="GO" id="GO:0008643">
    <property type="term" value="P:carbohydrate transport"/>
    <property type="evidence" value="ECO:0007669"/>
    <property type="project" value="InterPro"/>
</dbReference>
<dbReference type="PANTHER" id="PTHR37944">
    <property type="entry name" value="PORIN B"/>
    <property type="match status" value="1"/>
</dbReference>
<gene>
    <name evidence="3" type="primary">aaxA</name>
    <name evidence="3" type="ORF">LA5096_05562</name>
</gene>
<dbReference type="PANTHER" id="PTHR37944:SF1">
    <property type="entry name" value="PORIN B"/>
    <property type="match status" value="1"/>
</dbReference>
<dbReference type="Gene3D" id="2.40.160.180">
    <property type="entry name" value="Carbohydrate-selective porin OprB"/>
    <property type="match status" value="1"/>
</dbReference>
<dbReference type="EMBL" id="CXWC01000015">
    <property type="protein sequence ID" value="CTQ78314.1"/>
    <property type="molecule type" value="Genomic_DNA"/>
</dbReference>
<proteinExistence type="inferred from homology"/>
<dbReference type="GeneID" id="97672806"/>
<dbReference type="Pfam" id="PF04966">
    <property type="entry name" value="OprB"/>
    <property type="match status" value="2"/>
</dbReference>